<evidence type="ECO:0000313" key="3">
    <source>
        <dbReference type="Proteomes" id="UP000663825"/>
    </source>
</evidence>
<feature type="compositionally biased region" description="Low complexity" evidence="1">
    <location>
        <begin position="13"/>
        <end position="27"/>
    </location>
</feature>
<organism evidence="2 3">
    <name type="scientific">Rotaria socialis</name>
    <dbReference type="NCBI Taxonomy" id="392032"/>
    <lineage>
        <taxon>Eukaryota</taxon>
        <taxon>Metazoa</taxon>
        <taxon>Spiralia</taxon>
        <taxon>Gnathifera</taxon>
        <taxon>Rotifera</taxon>
        <taxon>Eurotatoria</taxon>
        <taxon>Bdelloidea</taxon>
        <taxon>Philodinida</taxon>
        <taxon>Philodinidae</taxon>
        <taxon>Rotaria</taxon>
    </lineage>
</organism>
<accession>A0A817R718</accession>
<sequence>MHTYYHPTHTPLSNRSRSTRSRSLVHSSDSDTALRVSFDMPSYDLDDSDNESHDDDNLGAERIHLLIYVRTARVRIDQLRLNMLNNDRESPSHSSFGRTNKSKRATEGFMANESTSELNDGFVVQIYISISEARNILQISTNNNLVRNSYFVCRAFWNEELITSIVCWGSSSPKFNFEQVRYLIHYQILLIELLLYHLKIAPKEKLLFMLSKQNWKNAFEENIPKRKQEIQANSDNDIPQIVSPEHPEEPKSCAEVHERREEVAEAEDSPSIAL</sequence>
<evidence type="ECO:0000313" key="2">
    <source>
        <dbReference type="EMBL" id="CAF3233541.1"/>
    </source>
</evidence>
<dbReference type="OrthoDB" id="79771at2759"/>
<dbReference type="AlphaFoldDB" id="A0A817R718"/>
<feature type="compositionally biased region" description="Basic and acidic residues" evidence="1">
    <location>
        <begin position="245"/>
        <end position="263"/>
    </location>
</feature>
<dbReference type="Proteomes" id="UP000663825">
    <property type="component" value="Unassembled WGS sequence"/>
</dbReference>
<proteinExistence type="predicted"/>
<dbReference type="EMBL" id="CAJNXB010002313">
    <property type="protein sequence ID" value="CAF3233541.1"/>
    <property type="molecule type" value="Genomic_DNA"/>
</dbReference>
<reference evidence="2" key="1">
    <citation type="submission" date="2021-02" db="EMBL/GenBank/DDBJ databases">
        <authorList>
            <person name="Nowell W R."/>
        </authorList>
    </citation>
    <scope>NUCLEOTIDE SEQUENCE</scope>
</reference>
<name>A0A817R718_9BILA</name>
<feature type="region of interest" description="Disordered" evidence="1">
    <location>
        <begin position="230"/>
        <end position="274"/>
    </location>
</feature>
<evidence type="ECO:0000256" key="1">
    <source>
        <dbReference type="SAM" id="MobiDB-lite"/>
    </source>
</evidence>
<protein>
    <submittedName>
        <fullName evidence="2">Uncharacterized protein</fullName>
    </submittedName>
</protein>
<gene>
    <name evidence="2" type="ORF">TIS948_LOCUS14232</name>
</gene>
<feature type="region of interest" description="Disordered" evidence="1">
    <location>
        <begin position="1"/>
        <end position="28"/>
    </location>
</feature>
<comment type="caution">
    <text evidence="2">The sequence shown here is derived from an EMBL/GenBank/DDBJ whole genome shotgun (WGS) entry which is preliminary data.</text>
</comment>